<evidence type="ECO:0000313" key="3">
    <source>
        <dbReference type="EMBL" id="OOC09874.1"/>
    </source>
</evidence>
<dbReference type="PIRSF" id="PIRSF009320">
    <property type="entry name" value="Nuc_binding_HP_1000"/>
    <property type="match status" value="1"/>
</dbReference>
<dbReference type="CDD" id="cd02042">
    <property type="entry name" value="ParAB_family"/>
    <property type="match status" value="1"/>
</dbReference>
<evidence type="ECO:0000313" key="4">
    <source>
        <dbReference type="Proteomes" id="UP000189177"/>
    </source>
</evidence>
<dbReference type="PANTHER" id="PTHR13696:SF52">
    <property type="entry name" value="PARA FAMILY PROTEIN CT_582"/>
    <property type="match status" value="1"/>
</dbReference>
<dbReference type="EMBL" id="MUZR01000033">
    <property type="protein sequence ID" value="OOC09874.1"/>
    <property type="molecule type" value="Genomic_DNA"/>
</dbReference>
<dbReference type="FunFam" id="3.40.50.300:FF:000285">
    <property type="entry name" value="Sporulation initiation inhibitor Soj"/>
    <property type="match status" value="1"/>
</dbReference>
<sequence length="251" mass="27332">MRTFAVINQKGGVGKTTVTLNLSHALALAGNRVLAIDADPQGHLTMAFGLEDPAGLDRVLHGEARMQDAFSEAGNGLKVVAAGEHLQEVENLNQGGAERGWRLQRALAAMDEPFDFVLIDCPPSAGLLGMNAIIAADEMLIPVAGDFLSLNGLSRLMRILHGIEERLGGSRPKWIVLSRFMEQRRHAREVRDRIREHFGSQLLETTIRESVVLAESPSFGQTIFEYQPRHRAAGDFKALAGDLMETATATA</sequence>
<comment type="similarity">
    <text evidence="1">To B.subtilis soj.</text>
</comment>
<dbReference type="InterPro" id="IPR025669">
    <property type="entry name" value="AAA_dom"/>
</dbReference>
<keyword evidence="4" id="KW-1185">Reference proteome</keyword>
<dbReference type="RefSeq" id="WP_018947630.1">
    <property type="nucleotide sequence ID" value="NZ_MUZR01000033.1"/>
</dbReference>
<dbReference type="InterPro" id="IPR050678">
    <property type="entry name" value="DNA_Partitioning_ATPase"/>
</dbReference>
<organism evidence="3 4">
    <name type="scientific">Thioalkalivibrio halophilus</name>
    <dbReference type="NCBI Taxonomy" id="252474"/>
    <lineage>
        <taxon>Bacteria</taxon>
        <taxon>Pseudomonadati</taxon>
        <taxon>Pseudomonadota</taxon>
        <taxon>Gammaproteobacteria</taxon>
        <taxon>Chromatiales</taxon>
        <taxon>Ectothiorhodospiraceae</taxon>
        <taxon>Thioalkalivibrio</taxon>
    </lineage>
</organism>
<dbReference type="PANTHER" id="PTHR13696">
    <property type="entry name" value="P-LOOP CONTAINING NUCLEOSIDE TRIPHOSPHATE HYDROLASE"/>
    <property type="match status" value="1"/>
</dbReference>
<evidence type="ECO:0000259" key="2">
    <source>
        <dbReference type="Pfam" id="PF13614"/>
    </source>
</evidence>
<dbReference type="STRING" id="252474.B1A74_08785"/>
<dbReference type="SUPFAM" id="SSF52540">
    <property type="entry name" value="P-loop containing nucleoside triphosphate hydrolases"/>
    <property type="match status" value="1"/>
</dbReference>
<feature type="domain" description="AAA" evidence="2">
    <location>
        <begin position="1"/>
        <end position="166"/>
    </location>
</feature>
<accession>A0A1V2ZXM3</accession>
<reference evidence="3 4" key="1">
    <citation type="submission" date="2017-02" db="EMBL/GenBank/DDBJ databases">
        <title>Genomic diversity within the haloalkaliphilic genus Thioalkalivibrio.</title>
        <authorList>
            <person name="Ahn A.-C."/>
            <person name="Meier-Kolthoff J."/>
            <person name="Overmars L."/>
            <person name="Richter M."/>
            <person name="Woyke T."/>
            <person name="Sorokin D.Y."/>
            <person name="Muyzer G."/>
        </authorList>
    </citation>
    <scope>NUCLEOTIDE SEQUENCE [LARGE SCALE GENOMIC DNA]</scope>
    <source>
        <strain evidence="3 4">HL17</strain>
    </source>
</reference>
<dbReference type="AlphaFoldDB" id="A0A1V2ZXM3"/>
<evidence type="ECO:0000256" key="1">
    <source>
        <dbReference type="ARBA" id="ARBA00060876"/>
    </source>
</evidence>
<dbReference type="Gene3D" id="3.40.50.300">
    <property type="entry name" value="P-loop containing nucleotide triphosphate hydrolases"/>
    <property type="match status" value="1"/>
</dbReference>
<gene>
    <name evidence="3" type="ORF">B1A74_08785</name>
</gene>
<name>A0A1V2ZXM3_9GAMM</name>
<comment type="caution">
    <text evidence="3">The sequence shown here is derived from an EMBL/GenBank/DDBJ whole genome shotgun (WGS) entry which is preliminary data.</text>
</comment>
<dbReference type="Proteomes" id="UP000189177">
    <property type="component" value="Unassembled WGS sequence"/>
</dbReference>
<protein>
    <submittedName>
        <fullName evidence="3">Cobyrinic acid a,c-diamide synthase</fullName>
    </submittedName>
</protein>
<dbReference type="OrthoDB" id="9815116at2"/>
<dbReference type="InterPro" id="IPR027417">
    <property type="entry name" value="P-loop_NTPase"/>
</dbReference>
<dbReference type="Pfam" id="PF13614">
    <property type="entry name" value="AAA_31"/>
    <property type="match status" value="1"/>
</dbReference>
<proteinExistence type="predicted"/>